<dbReference type="Proteomes" id="UP001162992">
    <property type="component" value="Chromosome 13"/>
</dbReference>
<protein>
    <submittedName>
        <fullName evidence="1">Uncharacterized protein</fullName>
    </submittedName>
</protein>
<dbReference type="EMBL" id="CM055104">
    <property type="protein sequence ID" value="KAJ7533798.1"/>
    <property type="molecule type" value="Genomic_DNA"/>
</dbReference>
<proteinExistence type="predicted"/>
<evidence type="ECO:0000313" key="2">
    <source>
        <dbReference type="Proteomes" id="UP001162992"/>
    </source>
</evidence>
<keyword evidence="2" id="KW-1185">Reference proteome</keyword>
<reference evidence="2" key="1">
    <citation type="journal article" date="2024" name="Proc. Natl. Acad. Sci. U.S.A.">
        <title>Extraordinary preservation of gene collinearity over three hundred million years revealed in homosporous lycophytes.</title>
        <authorList>
            <person name="Li C."/>
            <person name="Wickell D."/>
            <person name="Kuo L.Y."/>
            <person name="Chen X."/>
            <person name="Nie B."/>
            <person name="Liao X."/>
            <person name="Peng D."/>
            <person name="Ji J."/>
            <person name="Jenkins J."/>
            <person name="Williams M."/>
            <person name="Shu S."/>
            <person name="Plott C."/>
            <person name="Barry K."/>
            <person name="Rajasekar S."/>
            <person name="Grimwood J."/>
            <person name="Han X."/>
            <person name="Sun S."/>
            <person name="Hou Z."/>
            <person name="He W."/>
            <person name="Dai G."/>
            <person name="Sun C."/>
            <person name="Schmutz J."/>
            <person name="Leebens-Mack J.H."/>
            <person name="Li F.W."/>
            <person name="Wang L."/>
        </authorList>
    </citation>
    <scope>NUCLEOTIDE SEQUENCE [LARGE SCALE GENOMIC DNA]</scope>
    <source>
        <strain evidence="2">cv. PW_Plant_1</strain>
    </source>
</reference>
<comment type="caution">
    <text evidence="1">The sequence shown here is derived from an EMBL/GenBank/DDBJ whole genome shotgun (WGS) entry which is preliminary data.</text>
</comment>
<sequence length="101" mass="11983">MSEEEEEEEGAMKEEDEESHTRQKIAEDYELLKRSSSLRQELHDQFSNRVCGQQQLSRQFKHHQFLETVKAQPNLDAMASCQHFQNLEAHTISGKQFWFQN</sequence>
<organism evidence="1 2">
    <name type="scientific">Diphasiastrum complanatum</name>
    <name type="common">Issler's clubmoss</name>
    <name type="synonym">Lycopodium complanatum</name>
    <dbReference type="NCBI Taxonomy" id="34168"/>
    <lineage>
        <taxon>Eukaryota</taxon>
        <taxon>Viridiplantae</taxon>
        <taxon>Streptophyta</taxon>
        <taxon>Embryophyta</taxon>
        <taxon>Tracheophyta</taxon>
        <taxon>Lycopodiopsida</taxon>
        <taxon>Lycopodiales</taxon>
        <taxon>Lycopodiaceae</taxon>
        <taxon>Lycopodioideae</taxon>
        <taxon>Diphasiastrum</taxon>
    </lineage>
</organism>
<accession>A0ACC2BVZ6</accession>
<evidence type="ECO:0000313" key="1">
    <source>
        <dbReference type="EMBL" id="KAJ7533798.1"/>
    </source>
</evidence>
<gene>
    <name evidence="1" type="ORF">O6H91_13G065600</name>
</gene>
<name>A0ACC2BVZ6_DIPCM</name>